<feature type="region of interest" description="Disordered" evidence="8">
    <location>
        <begin position="1"/>
        <end position="29"/>
    </location>
</feature>
<evidence type="ECO:0000256" key="3">
    <source>
        <dbReference type="ARBA" id="ARBA00022882"/>
    </source>
</evidence>
<dbReference type="EMBL" id="HBGZ01033156">
    <property type="protein sequence ID" value="CAD9632093.1"/>
    <property type="molecule type" value="Transcribed_RNA"/>
</dbReference>
<organism evidence="10">
    <name type="scientific">Skeletonema marinoi</name>
    <dbReference type="NCBI Taxonomy" id="267567"/>
    <lineage>
        <taxon>Eukaryota</taxon>
        <taxon>Sar</taxon>
        <taxon>Stramenopiles</taxon>
        <taxon>Ochrophyta</taxon>
        <taxon>Bacillariophyta</taxon>
        <taxon>Coscinodiscophyceae</taxon>
        <taxon>Thalassiosirophycidae</taxon>
        <taxon>Thalassiosirales</taxon>
        <taxon>Skeletonemataceae</taxon>
        <taxon>Skeletonema</taxon>
        <taxon>Skeletonema marinoi-dohrnii complex</taxon>
    </lineage>
</organism>
<feature type="compositionally biased region" description="Basic and acidic residues" evidence="8">
    <location>
        <begin position="73"/>
        <end position="82"/>
    </location>
</feature>
<reference evidence="10" key="1">
    <citation type="submission" date="2021-01" db="EMBL/GenBank/DDBJ databases">
        <authorList>
            <person name="Corre E."/>
            <person name="Pelletier E."/>
            <person name="Niang G."/>
            <person name="Scheremetjew M."/>
            <person name="Finn R."/>
            <person name="Kale V."/>
            <person name="Holt S."/>
            <person name="Cochrane G."/>
            <person name="Meng A."/>
            <person name="Brown T."/>
            <person name="Cohen L."/>
        </authorList>
    </citation>
    <scope>NUCLEOTIDE SEQUENCE</scope>
    <source>
        <strain evidence="10">SM1012Den-03</strain>
    </source>
</reference>
<evidence type="ECO:0000313" key="10">
    <source>
        <dbReference type="EMBL" id="CAD9632093.1"/>
    </source>
</evidence>
<feature type="region of interest" description="Disordered" evidence="8">
    <location>
        <begin position="337"/>
        <end position="399"/>
    </location>
</feature>
<evidence type="ECO:0000256" key="4">
    <source>
        <dbReference type="ARBA" id="ARBA00022958"/>
    </source>
</evidence>
<dbReference type="SUPFAM" id="SSF81296">
    <property type="entry name" value="E set domains"/>
    <property type="match status" value="1"/>
</dbReference>
<feature type="transmembrane region" description="Helical" evidence="9">
    <location>
        <begin position="286"/>
        <end position="311"/>
    </location>
</feature>
<dbReference type="GO" id="GO:0005242">
    <property type="term" value="F:inward rectifier potassium channel activity"/>
    <property type="evidence" value="ECO:0007669"/>
    <property type="project" value="InterPro"/>
</dbReference>
<keyword evidence="4 7" id="KW-0630">Potassium</keyword>
<keyword evidence="7 9" id="KW-0812">Transmembrane</keyword>
<feature type="compositionally biased region" description="Acidic residues" evidence="8">
    <location>
        <begin position="337"/>
        <end position="354"/>
    </location>
</feature>
<dbReference type="PANTHER" id="PTHR11767:SF102">
    <property type="entry name" value="INWARDLY RECTIFYING POTASSIUM CHANNEL 1, ISOFORM F"/>
    <property type="match status" value="1"/>
</dbReference>
<protein>
    <recommendedName>
        <fullName evidence="11">Inward rectifier potassium channel C-terminal domain-containing protein</fullName>
    </recommendedName>
</protein>
<dbReference type="GO" id="GO:1990573">
    <property type="term" value="P:potassium ion import across plasma membrane"/>
    <property type="evidence" value="ECO:0007669"/>
    <property type="project" value="TreeGrafter"/>
</dbReference>
<keyword evidence="6 7" id="KW-0407">Ion channel</keyword>
<keyword evidence="9" id="KW-0472">Membrane</keyword>
<evidence type="ECO:0000256" key="2">
    <source>
        <dbReference type="ARBA" id="ARBA00022538"/>
    </source>
</evidence>
<feature type="transmembrane region" description="Helical" evidence="9">
    <location>
        <begin position="194"/>
        <end position="216"/>
    </location>
</feature>
<feature type="compositionally biased region" description="Basic and acidic residues" evidence="8">
    <location>
        <begin position="381"/>
        <end position="396"/>
    </location>
</feature>
<feature type="compositionally biased region" description="Polar residues" evidence="8">
    <location>
        <begin position="13"/>
        <end position="29"/>
    </location>
</feature>
<dbReference type="InterPro" id="IPR013518">
    <property type="entry name" value="K_chnl_inward-rec_Kir_cyto"/>
</dbReference>
<dbReference type="GO" id="GO:0034765">
    <property type="term" value="P:regulation of monoatomic ion transmembrane transport"/>
    <property type="evidence" value="ECO:0007669"/>
    <property type="project" value="TreeGrafter"/>
</dbReference>
<keyword evidence="1 7" id="KW-0813">Transport</keyword>
<evidence type="ECO:0008006" key="11">
    <source>
        <dbReference type="Google" id="ProtNLM"/>
    </source>
</evidence>
<dbReference type="InterPro" id="IPR016449">
    <property type="entry name" value="K_chnl_inward-rec_Kir"/>
</dbReference>
<keyword evidence="3 7" id="KW-0851">Voltage-gated channel</keyword>
<gene>
    <name evidence="10" type="ORF">SMAR0320_LOCUS23740</name>
</gene>
<evidence type="ECO:0000256" key="7">
    <source>
        <dbReference type="RuleBase" id="RU003822"/>
    </source>
</evidence>
<comment type="subcellular location">
    <subcellularLocation>
        <location evidence="7">Membrane</location>
        <topology evidence="7">Multi-pass membrane protein</topology>
    </subcellularLocation>
</comment>
<sequence>MARKRMRRRRDPNSSSDTMNQGHTNQPTMINGKMVHIHQIRNTDEGVLYSHSITERGKPKRRSTIKKSMRRLFSKDDDHNSHSDAYSLNSSIKSGGSFSPTKKQPFSLGKRNFQAWMNSAKSTKGLKQYTIQPKERFQSAILNWMSRMHFPFVNNCAKWWSPEGYNNPDAHNYRPGHLLFMYINWTFTGMWSEVILTFMIIYFVLMLIFTLFLWVAGNAQPACIVAAGAPFGDNDTEDATRFSDAFALSWTTFTTVGYGMIYTAVGGDFQPNGPGGKLETEPHHCWWVVTLCTIEAFLGLLYAGMCAAILFGKVNRVQSHANIVFSNPVCLQYEWVEEDDEEEEEEDDDDEEDPFSSSPPQTIMTQKETSELQIGSGNGKGGEEKNNKERRGDKVNSRPTLNSFVSIDEESPLAQSPQDAELGVGVEGERGNDAFIDQFNGCPVLKFQILNELCNKEGAEIVDAIMKVVGIKFKGSGRVTRSEYVRVNLVDFEHPFLSRVWHGVHVLDGTSPLLTDKAKQRIRENNGSWPSHWFRPDVIKEKLDFADLIVTVAGISNISALTVHAYKRYKIGDVLIGYNFAPLVFRDKKTGMLEVDKTLVNDVREQAGLEGEDLSVRRMSVANTPNTSIHGRQQLEASTIRITKASDHDVRPGPGSLIRAMSFKV</sequence>
<proteinExistence type="inferred from homology"/>
<dbReference type="SUPFAM" id="SSF81324">
    <property type="entry name" value="Voltage-gated potassium channels"/>
    <property type="match status" value="1"/>
</dbReference>
<evidence type="ECO:0000256" key="5">
    <source>
        <dbReference type="ARBA" id="ARBA00023065"/>
    </source>
</evidence>
<accession>A0A7S2VI72</accession>
<keyword evidence="9" id="KW-1133">Transmembrane helix</keyword>
<dbReference type="GO" id="GO:0005886">
    <property type="term" value="C:plasma membrane"/>
    <property type="evidence" value="ECO:0007669"/>
    <property type="project" value="TreeGrafter"/>
</dbReference>
<dbReference type="GO" id="GO:0034702">
    <property type="term" value="C:monoatomic ion channel complex"/>
    <property type="evidence" value="ECO:0007669"/>
    <property type="project" value="UniProtKB-KW"/>
</dbReference>
<evidence type="ECO:0000256" key="8">
    <source>
        <dbReference type="SAM" id="MobiDB-lite"/>
    </source>
</evidence>
<keyword evidence="5 7" id="KW-0406">Ion transport</keyword>
<evidence type="ECO:0000256" key="6">
    <source>
        <dbReference type="ARBA" id="ARBA00023303"/>
    </source>
</evidence>
<keyword evidence="2 7" id="KW-0633">Potassium transport</keyword>
<evidence type="ECO:0000256" key="1">
    <source>
        <dbReference type="ARBA" id="ARBA00022448"/>
    </source>
</evidence>
<feature type="compositionally biased region" description="Basic residues" evidence="8">
    <location>
        <begin position="1"/>
        <end position="10"/>
    </location>
</feature>
<feature type="region of interest" description="Disordered" evidence="8">
    <location>
        <begin position="71"/>
        <end position="103"/>
    </location>
</feature>
<dbReference type="Gene3D" id="1.10.287.70">
    <property type="match status" value="1"/>
</dbReference>
<comment type="similarity">
    <text evidence="7">Belongs to the inward rectifier-type potassium channel (TC 1.A.2.1) family.</text>
</comment>
<dbReference type="PANTHER" id="PTHR11767">
    <property type="entry name" value="INWARD RECTIFIER POTASSIUM CHANNEL"/>
    <property type="match status" value="1"/>
</dbReference>
<dbReference type="InterPro" id="IPR014756">
    <property type="entry name" value="Ig_E-set"/>
</dbReference>
<feature type="compositionally biased region" description="Polar residues" evidence="8">
    <location>
        <begin position="355"/>
        <end position="375"/>
    </location>
</feature>
<feature type="compositionally biased region" description="Polar residues" evidence="8">
    <location>
        <begin position="83"/>
        <end position="103"/>
    </location>
</feature>
<dbReference type="Gene3D" id="2.60.40.1400">
    <property type="entry name" value="G protein-activated inward rectifier potassium channel 1"/>
    <property type="match status" value="1"/>
</dbReference>
<name>A0A7S2VI72_9STRA</name>
<evidence type="ECO:0000256" key="9">
    <source>
        <dbReference type="SAM" id="Phobius"/>
    </source>
</evidence>
<dbReference type="AlphaFoldDB" id="A0A7S2VI72"/>